<keyword evidence="2" id="KW-0175">Coiled coil</keyword>
<dbReference type="InterPro" id="IPR011992">
    <property type="entry name" value="EF-hand-dom_pair"/>
</dbReference>
<gene>
    <name evidence="5" type="ORF">KP509_26G033400</name>
</gene>
<keyword evidence="1" id="KW-0106">Calcium</keyword>
<feature type="domain" description="EF-hand" evidence="4">
    <location>
        <begin position="3"/>
        <end position="38"/>
    </location>
</feature>
<evidence type="ECO:0000256" key="3">
    <source>
        <dbReference type="SAM" id="MobiDB-lite"/>
    </source>
</evidence>
<accession>A0A8T2RJS9</accession>
<sequence length="250" mass="28504">MRVKKSEVEKMLAEVDADGSGEVEYPEFVQIMTSKLDAQVQEGDSDDKSSKQPLPFQLLAQAYRRKKLMEAVMGGDKAAQERLKAKAEEAEAERLAVLAAMEAEKQNPALRYDHKKIQTISDVKYSKMKKARARKKIEKEEVIPDYIVEGLDDDLKHIILESCQVEQDEFSDHKLQEGQSKLSNSTENVKQGGSRVNKGALTMTFHKEELLDLCLHQSRVRHKPALERQLLHLRAIKSIQEYAKKQNKNT</sequence>
<evidence type="ECO:0000256" key="1">
    <source>
        <dbReference type="ARBA" id="ARBA00022837"/>
    </source>
</evidence>
<evidence type="ECO:0000256" key="2">
    <source>
        <dbReference type="SAM" id="Coils"/>
    </source>
</evidence>
<dbReference type="OrthoDB" id="1928947at2759"/>
<comment type="caution">
    <text evidence="5">The sequence shown here is derived from an EMBL/GenBank/DDBJ whole genome shotgun (WGS) entry which is preliminary data.</text>
</comment>
<dbReference type="SMART" id="SM00054">
    <property type="entry name" value="EFh"/>
    <property type="match status" value="1"/>
</dbReference>
<dbReference type="PROSITE" id="PS50222">
    <property type="entry name" value="EF_HAND_2"/>
    <property type="match status" value="1"/>
</dbReference>
<dbReference type="EMBL" id="CM035431">
    <property type="protein sequence ID" value="KAH7296669.1"/>
    <property type="molecule type" value="Genomic_DNA"/>
</dbReference>
<name>A0A8T2RJS9_CERRI</name>
<dbReference type="AlphaFoldDB" id="A0A8T2RJS9"/>
<dbReference type="InterPro" id="IPR002048">
    <property type="entry name" value="EF_hand_dom"/>
</dbReference>
<feature type="compositionally biased region" description="Polar residues" evidence="3">
    <location>
        <begin position="177"/>
        <end position="191"/>
    </location>
</feature>
<dbReference type="PROSITE" id="PS00018">
    <property type="entry name" value="EF_HAND_1"/>
    <property type="match status" value="1"/>
</dbReference>
<dbReference type="Proteomes" id="UP000825935">
    <property type="component" value="Chromosome 26"/>
</dbReference>
<evidence type="ECO:0000313" key="6">
    <source>
        <dbReference type="Proteomes" id="UP000825935"/>
    </source>
</evidence>
<dbReference type="GO" id="GO:0005509">
    <property type="term" value="F:calcium ion binding"/>
    <property type="evidence" value="ECO:0007669"/>
    <property type="project" value="InterPro"/>
</dbReference>
<keyword evidence="6" id="KW-1185">Reference proteome</keyword>
<reference evidence="5" key="1">
    <citation type="submission" date="2021-08" db="EMBL/GenBank/DDBJ databases">
        <title>WGS assembly of Ceratopteris richardii.</title>
        <authorList>
            <person name="Marchant D.B."/>
            <person name="Chen G."/>
            <person name="Jenkins J."/>
            <person name="Shu S."/>
            <person name="Leebens-Mack J."/>
            <person name="Grimwood J."/>
            <person name="Schmutz J."/>
            <person name="Soltis P."/>
            <person name="Soltis D."/>
            <person name="Chen Z.-H."/>
        </authorList>
    </citation>
    <scope>NUCLEOTIDE SEQUENCE</scope>
    <source>
        <strain evidence="5">Whitten #5841</strain>
        <tissue evidence="5">Leaf</tissue>
    </source>
</reference>
<dbReference type="Pfam" id="PF00036">
    <property type="entry name" value="EF-hand_1"/>
    <property type="match status" value="1"/>
</dbReference>
<feature type="region of interest" description="Disordered" evidence="3">
    <location>
        <begin position="36"/>
        <end position="55"/>
    </location>
</feature>
<dbReference type="SUPFAM" id="SSF47473">
    <property type="entry name" value="EF-hand"/>
    <property type="match status" value="1"/>
</dbReference>
<dbReference type="InterPro" id="IPR018247">
    <property type="entry name" value="EF_Hand_1_Ca_BS"/>
</dbReference>
<protein>
    <recommendedName>
        <fullName evidence="4">EF-hand domain-containing protein</fullName>
    </recommendedName>
</protein>
<feature type="region of interest" description="Disordered" evidence="3">
    <location>
        <begin position="175"/>
        <end position="194"/>
    </location>
</feature>
<evidence type="ECO:0000259" key="4">
    <source>
        <dbReference type="PROSITE" id="PS50222"/>
    </source>
</evidence>
<organism evidence="5 6">
    <name type="scientific">Ceratopteris richardii</name>
    <name type="common">Triangle waterfern</name>
    <dbReference type="NCBI Taxonomy" id="49495"/>
    <lineage>
        <taxon>Eukaryota</taxon>
        <taxon>Viridiplantae</taxon>
        <taxon>Streptophyta</taxon>
        <taxon>Embryophyta</taxon>
        <taxon>Tracheophyta</taxon>
        <taxon>Polypodiopsida</taxon>
        <taxon>Polypodiidae</taxon>
        <taxon>Polypodiales</taxon>
        <taxon>Pteridineae</taxon>
        <taxon>Pteridaceae</taxon>
        <taxon>Parkerioideae</taxon>
        <taxon>Ceratopteris</taxon>
    </lineage>
</organism>
<evidence type="ECO:0000313" key="5">
    <source>
        <dbReference type="EMBL" id="KAH7296669.1"/>
    </source>
</evidence>
<feature type="coiled-coil region" evidence="2">
    <location>
        <begin position="80"/>
        <end position="107"/>
    </location>
</feature>
<dbReference type="Gene3D" id="1.10.238.10">
    <property type="entry name" value="EF-hand"/>
    <property type="match status" value="1"/>
</dbReference>
<proteinExistence type="predicted"/>